<feature type="transmembrane region" description="Helical" evidence="5">
    <location>
        <begin position="53"/>
        <end position="77"/>
    </location>
</feature>
<keyword evidence="2 5" id="KW-0812">Transmembrane</keyword>
<dbReference type="InterPro" id="IPR003689">
    <property type="entry name" value="ZIP"/>
</dbReference>
<feature type="transmembrane region" description="Helical" evidence="5">
    <location>
        <begin position="98"/>
        <end position="116"/>
    </location>
</feature>
<keyword evidence="3 5" id="KW-1133">Transmembrane helix</keyword>
<feature type="non-terminal residue" evidence="7">
    <location>
        <position position="1"/>
    </location>
</feature>
<proteinExistence type="predicted"/>
<accession>A0A9N9AEW1</accession>
<feature type="transmembrane region" description="Helical" evidence="5">
    <location>
        <begin position="286"/>
        <end position="307"/>
    </location>
</feature>
<dbReference type="AlphaFoldDB" id="A0A9N9AEW1"/>
<evidence type="ECO:0000256" key="6">
    <source>
        <dbReference type="SAM" id="SignalP"/>
    </source>
</evidence>
<feature type="non-terminal residue" evidence="7">
    <location>
        <position position="345"/>
    </location>
</feature>
<feature type="chain" id="PRO_5040278483" evidence="6">
    <location>
        <begin position="28"/>
        <end position="345"/>
    </location>
</feature>
<feature type="transmembrane region" description="Helical" evidence="5">
    <location>
        <begin position="136"/>
        <end position="155"/>
    </location>
</feature>
<evidence type="ECO:0000256" key="1">
    <source>
        <dbReference type="ARBA" id="ARBA00004141"/>
    </source>
</evidence>
<protein>
    <submittedName>
        <fullName evidence="7">17946_t:CDS:1</fullName>
    </submittedName>
</protein>
<dbReference type="PANTHER" id="PTHR11040">
    <property type="entry name" value="ZINC/IRON TRANSPORTER"/>
    <property type="match status" value="1"/>
</dbReference>
<dbReference type="OrthoDB" id="262547at2759"/>
<evidence type="ECO:0000313" key="7">
    <source>
        <dbReference type="EMBL" id="CAG8527995.1"/>
    </source>
</evidence>
<evidence type="ECO:0000256" key="3">
    <source>
        <dbReference type="ARBA" id="ARBA00022989"/>
    </source>
</evidence>
<dbReference type="GO" id="GO:0005385">
    <property type="term" value="F:zinc ion transmembrane transporter activity"/>
    <property type="evidence" value="ECO:0007669"/>
    <property type="project" value="TreeGrafter"/>
</dbReference>
<keyword evidence="8" id="KW-1185">Reference proteome</keyword>
<keyword evidence="4 5" id="KW-0472">Membrane</keyword>
<keyword evidence="6" id="KW-0732">Signal</keyword>
<feature type="signal peptide" evidence="6">
    <location>
        <begin position="1"/>
        <end position="27"/>
    </location>
</feature>
<comment type="subcellular location">
    <subcellularLocation>
        <location evidence="1">Membrane</location>
        <topology evidence="1">Multi-pass membrane protein</topology>
    </subcellularLocation>
</comment>
<evidence type="ECO:0000256" key="2">
    <source>
        <dbReference type="ARBA" id="ARBA00022692"/>
    </source>
</evidence>
<dbReference type="PANTHER" id="PTHR11040:SF205">
    <property type="entry name" value="ZINC TRANSPORTER ZUPT"/>
    <property type="match status" value="1"/>
</dbReference>
<evidence type="ECO:0000256" key="5">
    <source>
        <dbReference type="SAM" id="Phobius"/>
    </source>
</evidence>
<feature type="transmembrane region" description="Helical" evidence="5">
    <location>
        <begin position="252"/>
        <end position="274"/>
    </location>
</feature>
<organism evidence="7 8">
    <name type="scientific">Acaulospora morrowiae</name>
    <dbReference type="NCBI Taxonomy" id="94023"/>
    <lineage>
        <taxon>Eukaryota</taxon>
        <taxon>Fungi</taxon>
        <taxon>Fungi incertae sedis</taxon>
        <taxon>Mucoromycota</taxon>
        <taxon>Glomeromycotina</taxon>
        <taxon>Glomeromycetes</taxon>
        <taxon>Diversisporales</taxon>
        <taxon>Acaulosporaceae</taxon>
        <taxon>Acaulospora</taxon>
    </lineage>
</organism>
<dbReference type="EMBL" id="CAJVPV010002509">
    <property type="protein sequence ID" value="CAG8527995.1"/>
    <property type="molecule type" value="Genomic_DNA"/>
</dbReference>
<evidence type="ECO:0000256" key="4">
    <source>
        <dbReference type="ARBA" id="ARBA00023136"/>
    </source>
</evidence>
<name>A0A9N9AEW1_9GLOM</name>
<reference evidence="7" key="1">
    <citation type="submission" date="2021-06" db="EMBL/GenBank/DDBJ databases">
        <authorList>
            <person name="Kallberg Y."/>
            <person name="Tangrot J."/>
            <person name="Rosling A."/>
        </authorList>
    </citation>
    <scope>NUCLEOTIDE SEQUENCE</scope>
    <source>
        <strain evidence="7">CL551</strain>
    </source>
</reference>
<dbReference type="Pfam" id="PF02535">
    <property type="entry name" value="Zip"/>
    <property type="match status" value="1"/>
</dbReference>
<comment type="caution">
    <text evidence="7">The sequence shown here is derived from an EMBL/GenBank/DDBJ whole genome shotgun (WGS) entry which is preliminary data.</text>
</comment>
<sequence length="345" mass="37225">MMLRKINENLRILSVTIISLIVVSTEAHGTTSDQFPPPPSVYANDHSTLARGYISLGFGLSAMAAIASALGSFTPMLDLLFPYIPGMRDFRICHSKGFLAASLSFSAGILLFLTLGDLYPEAVESFQTSGLFDPKYANIVAASVFVVTVLVLMIAKSIFGGSHSHCPPEVEGNVNRMPEGERYINEGEKIDEVGKINGDAKLEENSMPVVRPLDSHRLRSLGIQIAVALAIHNFPEGLSTFATAILSPKIGIIYAIALSLHKIPEGLIISLPIYYATGSRWKACTIAASVGVISQMLGAILGYVIFVTVWNNAISGFLFSIVVGVLLYVILHGMLPLARHYDPMD</sequence>
<dbReference type="GO" id="GO:0016020">
    <property type="term" value="C:membrane"/>
    <property type="evidence" value="ECO:0007669"/>
    <property type="project" value="UniProtKB-SubCell"/>
</dbReference>
<evidence type="ECO:0000313" key="8">
    <source>
        <dbReference type="Proteomes" id="UP000789342"/>
    </source>
</evidence>
<feature type="transmembrane region" description="Helical" evidence="5">
    <location>
        <begin position="313"/>
        <end position="331"/>
    </location>
</feature>
<dbReference type="Proteomes" id="UP000789342">
    <property type="component" value="Unassembled WGS sequence"/>
</dbReference>
<gene>
    <name evidence="7" type="ORF">AMORRO_LOCUS4532</name>
</gene>